<proteinExistence type="predicted"/>
<accession>A0ABT8MTI1</accession>
<gene>
    <name evidence="1" type="ORF">QWY15_12025</name>
</gene>
<keyword evidence="2" id="KW-1185">Reference proteome</keyword>
<name>A0ABT8MTI1_9BACL</name>
<evidence type="ECO:0000313" key="1">
    <source>
        <dbReference type="EMBL" id="MDN7228026.1"/>
    </source>
</evidence>
<evidence type="ECO:0000313" key="2">
    <source>
        <dbReference type="Proteomes" id="UP001172054"/>
    </source>
</evidence>
<comment type="caution">
    <text evidence="1">The sequence shown here is derived from an EMBL/GenBank/DDBJ whole genome shotgun (WGS) entry which is preliminary data.</text>
</comment>
<evidence type="ECO:0008006" key="3">
    <source>
        <dbReference type="Google" id="ProtNLM"/>
    </source>
</evidence>
<protein>
    <recommendedName>
        <fullName evidence="3">Lipoprotein</fullName>
    </recommendedName>
</protein>
<dbReference type="EMBL" id="JAUJWW010000005">
    <property type="protein sequence ID" value="MDN7228026.1"/>
    <property type="molecule type" value="Genomic_DNA"/>
</dbReference>
<organism evidence="1 2">
    <name type="scientific">Planococcus liqunii</name>
    <dbReference type="NCBI Taxonomy" id="3058394"/>
    <lineage>
        <taxon>Bacteria</taxon>
        <taxon>Bacillati</taxon>
        <taxon>Bacillota</taxon>
        <taxon>Bacilli</taxon>
        <taxon>Bacillales</taxon>
        <taxon>Caryophanaceae</taxon>
        <taxon>Planococcus</taxon>
    </lineage>
</organism>
<dbReference type="Proteomes" id="UP001172054">
    <property type="component" value="Unassembled WGS sequence"/>
</dbReference>
<reference evidence="1 2" key="1">
    <citation type="submission" date="2023-06" db="EMBL/GenBank/DDBJ databases">
        <title>Novel species in genus Planococcus.</title>
        <authorList>
            <person name="Ning S."/>
        </authorList>
    </citation>
    <scope>NUCLEOTIDE SEQUENCE [LARGE SCALE GENOMIC DNA]</scope>
    <source>
        <strain evidence="1 2">N064</strain>
    </source>
</reference>
<dbReference type="PROSITE" id="PS51257">
    <property type="entry name" value="PROKAR_LIPOPROTEIN"/>
    <property type="match status" value="1"/>
</dbReference>
<sequence>MELLEKSAKTKGGRILKKLLAFVLISWLLSACNLFNASPSIEKLEKAPKNVQELLDPAAPLQSVNEDGEMTYIIYQTTDEVTASLEKHGDKLNVKLKFVPKDGDEFKQQVFKLKVDKDTEMIDILINGKSTPIGIITGS</sequence>
<dbReference type="RefSeq" id="WP_301726560.1">
    <property type="nucleotide sequence ID" value="NZ_JAUJWW010000005.1"/>
</dbReference>